<evidence type="ECO:0000256" key="1">
    <source>
        <dbReference type="ARBA" id="ARBA00004533"/>
    </source>
</evidence>
<evidence type="ECO:0000256" key="10">
    <source>
        <dbReference type="ARBA" id="ARBA00023004"/>
    </source>
</evidence>
<feature type="binding site" description="covalent" evidence="13 14">
    <location>
        <position position="122"/>
    </location>
    <ligand>
        <name>heme</name>
        <dbReference type="ChEBI" id="CHEBI:30413"/>
    </ligand>
</feature>
<dbReference type="HAMAP" id="MF_01959">
    <property type="entry name" value="CcmE"/>
    <property type="match status" value="1"/>
</dbReference>
<keyword evidence="3" id="KW-0997">Cell inner membrane</keyword>
<keyword evidence="11 13" id="KW-0472">Membrane</keyword>
<dbReference type="InterPro" id="IPR012340">
    <property type="entry name" value="NA-bd_OB-fold"/>
</dbReference>
<dbReference type="GO" id="GO:0017004">
    <property type="term" value="P:cytochrome complex assembly"/>
    <property type="evidence" value="ECO:0007669"/>
    <property type="project" value="UniProtKB-KW"/>
</dbReference>
<dbReference type="Pfam" id="PF03100">
    <property type="entry name" value="CcmE"/>
    <property type="match status" value="1"/>
</dbReference>
<dbReference type="AlphaFoldDB" id="A0A557S3B6"/>
<evidence type="ECO:0000256" key="4">
    <source>
        <dbReference type="ARBA" id="ARBA00022617"/>
    </source>
</evidence>
<dbReference type="GO" id="GO:0046872">
    <property type="term" value="F:metal ion binding"/>
    <property type="evidence" value="ECO:0007669"/>
    <property type="project" value="UniProtKB-KW"/>
</dbReference>
<dbReference type="PANTHER" id="PTHR34128:SF2">
    <property type="entry name" value="CYTOCHROME C-TYPE BIOGENESIS PROTEIN CCME HOMOLOG, MITOCHONDRIAL"/>
    <property type="match status" value="1"/>
</dbReference>
<dbReference type="Gene3D" id="2.40.50.140">
    <property type="entry name" value="Nucleic acid-binding proteins"/>
    <property type="match status" value="1"/>
</dbReference>
<evidence type="ECO:0000256" key="2">
    <source>
        <dbReference type="ARBA" id="ARBA00022475"/>
    </source>
</evidence>
<gene>
    <name evidence="13 15" type="primary">ccmE</name>
    <name evidence="13" type="synonym">cycJ</name>
    <name evidence="15" type="ORF">FHP88_13525</name>
</gene>
<dbReference type="EMBL" id="VMNH01000018">
    <property type="protein sequence ID" value="TVO71910.1"/>
    <property type="molecule type" value="Genomic_DNA"/>
</dbReference>
<evidence type="ECO:0000313" key="15">
    <source>
        <dbReference type="EMBL" id="TVO71910.1"/>
    </source>
</evidence>
<evidence type="ECO:0000256" key="5">
    <source>
        <dbReference type="ARBA" id="ARBA00022692"/>
    </source>
</evidence>
<comment type="caution">
    <text evidence="15">The sequence shown here is derived from an EMBL/GenBank/DDBJ whole genome shotgun (WGS) entry which is preliminary data.</text>
</comment>
<keyword evidence="10 13" id="KW-0408">Iron</keyword>
<evidence type="ECO:0000256" key="11">
    <source>
        <dbReference type="ARBA" id="ARBA00023136"/>
    </source>
</evidence>
<evidence type="ECO:0000256" key="8">
    <source>
        <dbReference type="ARBA" id="ARBA00022968"/>
    </source>
</evidence>
<dbReference type="InterPro" id="IPR036127">
    <property type="entry name" value="CcmE-like_sf"/>
</dbReference>
<keyword evidence="6 13" id="KW-0479">Metal-binding</keyword>
<evidence type="ECO:0000256" key="9">
    <source>
        <dbReference type="ARBA" id="ARBA00022989"/>
    </source>
</evidence>
<dbReference type="RefSeq" id="WP_144359621.1">
    <property type="nucleotide sequence ID" value="NZ_VMNH01000018.1"/>
</dbReference>
<dbReference type="NCBIfam" id="NF009731">
    <property type="entry name" value="PRK13254.1-5"/>
    <property type="match status" value="1"/>
</dbReference>
<accession>A0A557S3B6</accession>
<comment type="subcellular location">
    <subcellularLocation>
        <location evidence="1">Cell inner membrane</location>
    </subcellularLocation>
    <subcellularLocation>
        <location evidence="13">Cell membrane</location>
        <topology evidence="13">Single-pass type II membrane protein</topology>
    </subcellularLocation>
</comment>
<keyword evidence="7 13" id="KW-0201">Cytochrome c-type biogenesis</keyword>
<keyword evidence="9 13" id="KW-1133">Transmembrane helix</keyword>
<feature type="binding site" description="axial binding residue" evidence="13 14">
    <location>
        <position position="126"/>
    </location>
    <ligand>
        <name>heme</name>
        <dbReference type="ChEBI" id="CHEBI:30413"/>
    </ligand>
    <ligandPart>
        <name>Fe</name>
        <dbReference type="ChEBI" id="CHEBI:18248"/>
    </ligandPart>
</feature>
<evidence type="ECO:0000256" key="3">
    <source>
        <dbReference type="ARBA" id="ARBA00022519"/>
    </source>
</evidence>
<keyword evidence="16" id="KW-1185">Reference proteome</keyword>
<evidence type="ECO:0000256" key="14">
    <source>
        <dbReference type="PIRSR" id="PIRSR604329-50"/>
    </source>
</evidence>
<evidence type="ECO:0000256" key="7">
    <source>
        <dbReference type="ARBA" id="ARBA00022748"/>
    </source>
</evidence>
<comment type="similarity">
    <text evidence="13">Belongs to the CcmE/CycJ family.</text>
</comment>
<comment type="function">
    <text evidence="12 13">Heme chaperone required for the biogenesis of c-type cytochromes. Transiently binds heme delivered by CcmC and transfers the heme to apo-cytochromes in a process facilitated by CcmF and CcmH.</text>
</comment>
<evidence type="ECO:0000256" key="6">
    <source>
        <dbReference type="ARBA" id="ARBA00022723"/>
    </source>
</evidence>
<sequence length="149" mass="15811">MKARHKRLGFLAAGLVGLGVAATLVFNALDSNLSYFFSPTDVVQNKAPADHVYRLGGMVQQGSLERGQELTVKFLVTDTANTVKVAYTGILPDLFAEGQGVIAQGRMGPEGVFVADEVLAKHDENYMPPEVADALDKAHKGAPTGVANK</sequence>
<feature type="topological domain" description="Cytoplasmic" evidence="13">
    <location>
        <begin position="1"/>
        <end position="7"/>
    </location>
</feature>
<keyword evidence="2 13" id="KW-1003">Cell membrane</keyword>
<dbReference type="GO" id="GO:0017003">
    <property type="term" value="P:protein-heme linkage"/>
    <property type="evidence" value="ECO:0007669"/>
    <property type="project" value="UniProtKB-UniRule"/>
</dbReference>
<dbReference type="NCBIfam" id="NF009727">
    <property type="entry name" value="PRK13254.1-1"/>
    <property type="match status" value="1"/>
</dbReference>
<keyword evidence="4 13" id="KW-0349">Heme</keyword>
<feature type="topological domain" description="Extracellular" evidence="13">
    <location>
        <begin position="29"/>
        <end position="149"/>
    </location>
</feature>
<evidence type="ECO:0000313" key="16">
    <source>
        <dbReference type="Proteomes" id="UP000316649"/>
    </source>
</evidence>
<keyword evidence="8 13" id="KW-0735">Signal-anchor</keyword>
<dbReference type="PANTHER" id="PTHR34128">
    <property type="entry name" value="CYTOCHROME C-TYPE BIOGENESIS PROTEIN CCME HOMOLOG, MITOCHONDRIAL"/>
    <property type="match status" value="1"/>
</dbReference>
<dbReference type="Proteomes" id="UP000316649">
    <property type="component" value="Unassembled WGS sequence"/>
</dbReference>
<protein>
    <recommendedName>
        <fullName evidence="13">Cytochrome c-type biogenesis protein CcmE</fullName>
    </recommendedName>
    <alternativeName>
        <fullName evidence="13">Cytochrome c maturation protein E</fullName>
    </alternativeName>
    <alternativeName>
        <fullName evidence="13">Heme chaperone CcmE</fullName>
    </alternativeName>
</protein>
<proteinExistence type="inferred from homology"/>
<dbReference type="SUPFAM" id="SSF82093">
    <property type="entry name" value="Heme chaperone CcmE"/>
    <property type="match status" value="1"/>
</dbReference>
<dbReference type="GO" id="GO:0020037">
    <property type="term" value="F:heme binding"/>
    <property type="evidence" value="ECO:0007669"/>
    <property type="project" value="InterPro"/>
</dbReference>
<evidence type="ECO:0000256" key="12">
    <source>
        <dbReference type="ARBA" id="ARBA00056663"/>
    </source>
</evidence>
<reference evidence="15 16" key="1">
    <citation type="submission" date="2019-07" db="EMBL/GenBank/DDBJ databases">
        <title>The pathways for chlorine oxyanion respiration interact through the shared metabolite chlorate.</title>
        <authorList>
            <person name="Barnum T.P."/>
            <person name="Cheng Y."/>
            <person name="Hill K.A."/>
            <person name="Lucas L.N."/>
            <person name="Carlson H.K."/>
            <person name="Coates J.D."/>
        </authorList>
    </citation>
    <scope>NUCLEOTIDE SEQUENCE [LARGE SCALE GENOMIC DNA]</scope>
    <source>
        <strain evidence="15 16">BK-1</strain>
    </source>
</reference>
<dbReference type="InterPro" id="IPR004329">
    <property type="entry name" value="CcmE"/>
</dbReference>
<dbReference type="OrthoDB" id="9793584at2"/>
<evidence type="ECO:0000256" key="13">
    <source>
        <dbReference type="HAMAP-Rule" id="MF_01959"/>
    </source>
</evidence>
<organism evidence="15 16">
    <name type="scientific">Sedimenticola selenatireducens</name>
    <dbReference type="NCBI Taxonomy" id="191960"/>
    <lineage>
        <taxon>Bacteria</taxon>
        <taxon>Pseudomonadati</taxon>
        <taxon>Pseudomonadota</taxon>
        <taxon>Gammaproteobacteria</taxon>
        <taxon>Chromatiales</taxon>
        <taxon>Sedimenticolaceae</taxon>
        <taxon>Sedimenticola</taxon>
    </lineage>
</organism>
<dbReference type="FunFam" id="2.40.50.140:FF:000104">
    <property type="entry name" value="Cytochrome c-type biogenesis protein CcmE"/>
    <property type="match status" value="1"/>
</dbReference>
<keyword evidence="5 13" id="KW-0812">Transmembrane</keyword>
<dbReference type="NCBIfam" id="NF009729">
    <property type="entry name" value="PRK13254.1-3"/>
    <property type="match status" value="1"/>
</dbReference>
<name>A0A557S3B6_9GAMM</name>
<dbReference type="GO" id="GO:0005886">
    <property type="term" value="C:plasma membrane"/>
    <property type="evidence" value="ECO:0007669"/>
    <property type="project" value="UniProtKB-SubCell"/>
</dbReference>